<protein>
    <submittedName>
        <fullName evidence="1">Uncharacterized protein</fullName>
    </submittedName>
</protein>
<proteinExistence type="predicted"/>
<gene>
    <name evidence="1" type="ORF">KSP40_PGU004009</name>
</gene>
<reference evidence="1 2" key="1">
    <citation type="journal article" date="2022" name="Nat. Plants">
        <title>Genomes of leafy and leafless Platanthera orchids illuminate the evolution of mycoheterotrophy.</title>
        <authorList>
            <person name="Li M.H."/>
            <person name="Liu K.W."/>
            <person name="Li Z."/>
            <person name="Lu H.C."/>
            <person name="Ye Q.L."/>
            <person name="Zhang D."/>
            <person name="Wang J.Y."/>
            <person name="Li Y.F."/>
            <person name="Zhong Z.M."/>
            <person name="Liu X."/>
            <person name="Yu X."/>
            <person name="Liu D.K."/>
            <person name="Tu X.D."/>
            <person name="Liu B."/>
            <person name="Hao Y."/>
            <person name="Liao X.Y."/>
            <person name="Jiang Y.T."/>
            <person name="Sun W.H."/>
            <person name="Chen J."/>
            <person name="Chen Y.Q."/>
            <person name="Ai Y."/>
            <person name="Zhai J.W."/>
            <person name="Wu S.S."/>
            <person name="Zhou Z."/>
            <person name="Hsiao Y.Y."/>
            <person name="Wu W.L."/>
            <person name="Chen Y.Y."/>
            <person name="Lin Y.F."/>
            <person name="Hsu J.L."/>
            <person name="Li C.Y."/>
            <person name="Wang Z.W."/>
            <person name="Zhao X."/>
            <person name="Zhong W.Y."/>
            <person name="Ma X.K."/>
            <person name="Ma L."/>
            <person name="Huang J."/>
            <person name="Chen G.Z."/>
            <person name="Huang M.Z."/>
            <person name="Huang L."/>
            <person name="Peng D.H."/>
            <person name="Luo Y.B."/>
            <person name="Zou S.Q."/>
            <person name="Chen S.P."/>
            <person name="Lan S."/>
            <person name="Tsai W.C."/>
            <person name="Van de Peer Y."/>
            <person name="Liu Z.J."/>
        </authorList>
    </citation>
    <scope>NUCLEOTIDE SEQUENCE [LARGE SCALE GENOMIC DNA]</scope>
    <source>
        <strain evidence="1">Lor288</strain>
    </source>
</reference>
<keyword evidence="2" id="KW-1185">Reference proteome</keyword>
<sequence>MPTLRFSDILFPKPASISPIFKDSGQIYTFSYRRRFQQRLYQSIGGSRRFQSYHGFYGNCWNRRSTPSKSLLERLFLCDAGLPALHFPFRPSPPIIPSLFLLLCPATAAYNCFSPSPPEAANPGTSCFPTPPPPADFGLDTTTPPEKLAALYDSIEREFWTGQRKKQEWF</sequence>
<evidence type="ECO:0000313" key="1">
    <source>
        <dbReference type="EMBL" id="KAK8960521.1"/>
    </source>
</evidence>
<dbReference type="EMBL" id="JBBWWR010000010">
    <property type="protein sequence ID" value="KAK8960521.1"/>
    <property type="molecule type" value="Genomic_DNA"/>
</dbReference>
<name>A0ABR2M9G4_9ASPA</name>
<accession>A0ABR2M9G4</accession>
<comment type="caution">
    <text evidence="1">The sequence shown here is derived from an EMBL/GenBank/DDBJ whole genome shotgun (WGS) entry which is preliminary data.</text>
</comment>
<organism evidence="1 2">
    <name type="scientific">Platanthera guangdongensis</name>
    <dbReference type="NCBI Taxonomy" id="2320717"/>
    <lineage>
        <taxon>Eukaryota</taxon>
        <taxon>Viridiplantae</taxon>
        <taxon>Streptophyta</taxon>
        <taxon>Embryophyta</taxon>
        <taxon>Tracheophyta</taxon>
        <taxon>Spermatophyta</taxon>
        <taxon>Magnoliopsida</taxon>
        <taxon>Liliopsida</taxon>
        <taxon>Asparagales</taxon>
        <taxon>Orchidaceae</taxon>
        <taxon>Orchidoideae</taxon>
        <taxon>Orchideae</taxon>
        <taxon>Orchidinae</taxon>
        <taxon>Platanthera</taxon>
    </lineage>
</organism>
<dbReference type="Proteomes" id="UP001412067">
    <property type="component" value="Unassembled WGS sequence"/>
</dbReference>
<evidence type="ECO:0000313" key="2">
    <source>
        <dbReference type="Proteomes" id="UP001412067"/>
    </source>
</evidence>